<dbReference type="PRINTS" id="PR00040">
    <property type="entry name" value="HTHMERR"/>
</dbReference>
<dbReference type="InterPro" id="IPR015358">
    <property type="entry name" value="Tscrpt_reg_MerR_DNA-bd"/>
</dbReference>
<evidence type="ECO:0000256" key="5">
    <source>
        <dbReference type="ARBA" id="ARBA00023163"/>
    </source>
</evidence>
<feature type="coiled-coil region" evidence="6">
    <location>
        <begin position="87"/>
        <end position="114"/>
    </location>
</feature>
<dbReference type="PANTHER" id="PTHR30204">
    <property type="entry name" value="REDOX-CYCLING DRUG-SENSING TRANSCRIPTIONAL ACTIVATOR SOXR"/>
    <property type="match status" value="1"/>
</dbReference>
<dbReference type="PROSITE" id="PS00552">
    <property type="entry name" value="HTH_MERR_1"/>
    <property type="match status" value="1"/>
</dbReference>
<evidence type="ECO:0000256" key="6">
    <source>
        <dbReference type="SAM" id="Coils"/>
    </source>
</evidence>
<dbReference type="PANTHER" id="PTHR30204:SF94">
    <property type="entry name" value="HEAVY METAL-DEPENDENT TRANSCRIPTIONAL REGULATOR HI_0293-RELATED"/>
    <property type="match status" value="1"/>
</dbReference>
<keyword evidence="4" id="KW-0238">DNA-binding</keyword>
<comment type="subcellular location">
    <subcellularLocation>
        <location evidence="1">Cytoplasm</location>
    </subcellularLocation>
</comment>
<evidence type="ECO:0000256" key="1">
    <source>
        <dbReference type="ARBA" id="ARBA00004496"/>
    </source>
</evidence>
<protein>
    <submittedName>
        <fullName evidence="8">Cu(I)-responsive transcriptional regulator</fullName>
    </submittedName>
</protein>
<dbReference type="Proteomes" id="UP001500975">
    <property type="component" value="Unassembled WGS sequence"/>
</dbReference>
<gene>
    <name evidence="8" type="primary">cueR</name>
    <name evidence="8" type="ORF">GCM10023165_05240</name>
</gene>
<dbReference type="CDD" id="cd01108">
    <property type="entry name" value="HTH_CueR"/>
    <property type="match status" value="1"/>
</dbReference>
<dbReference type="SMART" id="SM00422">
    <property type="entry name" value="HTH_MERR"/>
    <property type="match status" value="1"/>
</dbReference>
<evidence type="ECO:0000256" key="4">
    <source>
        <dbReference type="ARBA" id="ARBA00023125"/>
    </source>
</evidence>
<evidence type="ECO:0000313" key="9">
    <source>
        <dbReference type="Proteomes" id="UP001500975"/>
    </source>
</evidence>
<dbReference type="EMBL" id="BAABGJ010000002">
    <property type="protein sequence ID" value="GAA4331119.1"/>
    <property type="molecule type" value="Genomic_DNA"/>
</dbReference>
<evidence type="ECO:0000256" key="3">
    <source>
        <dbReference type="ARBA" id="ARBA00023015"/>
    </source>
</evidence>
<dbReference type="SUPFAM" id="SSF46955">
    <property type="entry name" value="Putative DNA-binding domain"/>
    <property type="match status" value="1"/>
</dbReference>
<keyword evidence="5" id="KW-0804">Transcription</keyword>
<dbReference type="RefSeq" id="WP_345535687.1">
    <property type="nucleotide sequence ID" value="NZ_BAABGJ010000002.1"/>
</dbReference>
<comment type="caution">
    <text evidence="8">The sequence shown here is derived from an EMBL/GenBank/DDBJ whole genome shotgun (WGS) entry which is preliminary data.</text>
</comment>
<evidence type="ECO:0000259" key="7">
    <source>
        <dbReference type="PROSITE" id="PS50937"/>
    </source>
</evidence>
<reference evidence="9" key="1">
    <citation type="journal article" date="2019" name="Int. J. Syst. Evol. Microbiol.">
        <title>The Global Catalogue of Microorganisms (GCM) 10K type strain sequencing project: providing services to taxonomists for standard genome sequencing and annotation.</title>
        <authorList>
            <consortium name="The Broad Institute Genomics Platform"/>
            <consortium name="The Broad Institute Genome Sequencing Center for Infectious Disease"/>
            <person name="Wu L."/>
            <person name="Ma J."/>
        </authorList>
    </citation>
    <scope>NUCLEOTIDE SEQUENCE [LARGE SCALE GENOMIC DNA]</scope>
    <source>
        <strain evidence="9">JCM 17804</strain>
    </source>
</reference>
<dbReference type="InterPro" id="IPR047057">
    <property type="entry name" value="MerR_fam"/>
</dbReference>
<evidence type="ECO:0000313" key="8">
    <source>
        <dbReference type="EMBL" id="GAA4331119.1"/>
    </source>
</evidence>
<dbReference type="InterPro" id="IPR000551">
    <property type="entry name" value="MerR-type_HTH_dom"/>
</dbReference>
<dbReference type="PROSITE" id="PS50937">
    <property type="entry name" value="HTH_MERR_2"/>
    <property type="match status" value="1"/>
</dbReference>
<feature type="domain" description="HTH merR-type" evidence="7">
    <location>
        <begin position="6"/>
        <end position="75"/>
    </location>
</feature>
<dbReference type="Gene3D" id="1.10.1660.10">
    <property type="match status" value="1"/>
</dbReference>
<keyword evidence="3" id="KW-0805">Transcription regulation</keyword>
<keyword evidence="9" id="KW-1185">Reference proteome</keyword>
<dbReference type="InterPro" id="IPR011789">
    <property type="entry name" value="CueR"/>
</dbReference>
<dbReference type="Pfam" id="PF09278">
    <property type="entry name" value="MerR-DNA-bind"/>
    <property type="match status" value="1"/>
</dbReference>
<accession>A0ABP8GX89</accession>
<sequence>MTGMEPFNIGEAAARSGVSAKMVRHYESLGLMPKVHRTESGYRQYTANDVHTLRFIRRARDLGFSMAEIAELLKLWQNKRRASADVKRIALAHAADLRRRIEEMEAMKRTLERLADCCHGDHRPDCPILDELAEP</sequence>
<dbReference type="Pfam" id="PF00376">
    <property type="entry name" value="MerR"/>
    <property type="match status" value="1"/>
</dbReference>
<name>A0ABP8GX89_9BURK</name>
<keyword evidence="2" id="KW-0963">Cytoplasm</keyword>
<keyword evidence="6" id="KW-0175">Coiled coil</keyword>
<organism evidence="8 9">
    <name type="scientific">Variovorax defluvii</name>
    <dbReference type="NCBI Taxonomy" id="913761"/>
    <lineage>
        <taxon>Bacteria</taxon>
        <taxon>Pseudomonadati</taxon>
        <taxon>Pseudomonadota</taxon>
        <taxon>Betaproteobacteria</taxon>
        <taxon>Burkholderiales</taxon>
        <taxon>Comamonadaceae</taxon>
        <taxon>Variovorax</taxon>
    </lineage>
</organism>
<proteinExistence type="predicted"/>
<dbReference type="NCBIfam" id="TIGR02044">
    <property type="entry name" value="CueR"/>
    <property type="match status" value="1"/>
</dbReference>
<dbReference type="InterPro" id="IPR009061">
    <property type="entry name" value="DNA-bd_dom_put_sf"/>
</dbReference>
<evidence type="ECO:0000256" key="2">
    <source>
        <dbReference type="ARBA" id="ARBA00022490"/>
    </source>
</evidence>